<dbReference type="Proteomes" id="UP000756346">
    <property type="component" value="Unassembled WGS sequence"/>
</dbReference>
<evidence type="ECO:0000313" key="2">
    <source>
        <dbReference type="EMBL" id="KAH7033395.1"/>
    </source>
</evidence>
<accession>A0A9P8Y9S5</accession>
<reference evidence="2" key="1">
    <citation type="journal article" date="2021" name="Nat. Commun.">
        <title>Genetic determinants of endophytism in the Arabidopsis root mycobiome.</title>
        <authorList>
            <person name="Mesny F."/>
            <person name="Miyauchi S."/>
            <person name="Thiergart T."/>
            <person name="Pickel B."/>
            <person name="Atanasova L."/>
            <person name="Karlsson M."/>
            <person name="Huettel B."/>
            <person name="Barry K.W."/>
            <person name="Haridas S."/>
            <person name="Chen C."/>
            <person name="Bauer D."/>
            <person name="Andreopoulos W."/>
            <person name="Pangilinan J."/>
            <person name="LaButti K."/>
            <person name="Riley R."/>
            <person name="Lipzen A."/>
            <person name="Clum A."/>
            <person name="Drula E."/>
            <person name="Henrissat B."/>
            <person name="Kohler A."/>
            <person name="Grigoriev I.V."/>
            <person name="Martin F.M."/>
            <person name="Hacquard S."/>
        </authorList>
    </citation>
    <scope>NUCLEOTIDE SEQUENCE</scope>
    <source>
        <strain evidence="2">MPI-CAGE-CH-0230</strain>
    </source>
</reference>
<comment type="caution">
    <text evidence="2">The sequence shown here is derived from an EMBL/GenBank/DDBJ whole genome shotgun (WGS) entry which is preliminary data.</text>
</comment>
<keyword evidence="3" id="KW-1185">Reference proteome</keyword>
<protein>
    <submittedName>
        <fullName evidence="2">Uncharacterized protein</fullName>
    </submittedName>
</protein>
<dbReference type="EMBL" id="JAGTJQ010000004">
    <property type="protein sequence ID" value="KAH7033395.1"/>
    <property type="molecule type" value="Genomic_DNA"/>
</dbReference>
<sequence length="177" mass="19462">MHAYMQACMLSLSLSLSYPSISIKPLHACTYVSRNMPASSLHAVQPTAAISLPSLLLLRAFCMARARRVGSTKGARINCMHGVDYHADACSYSINYYCCFACGGVTQTTPPHGRSRRSMVALSDRRLVSRTHAPRSSDNNNKNKNIKNALRDIFAPPPARRPRRVTLGGWVAGWPQS</sequence>
<dbReference type="RefSeq" id="XP_046014227.1">
    <property type="nucleotide sequence ID" value="XM_046153688.1"/>
</dbReference>
<feature type="non-terminal residue" evidence="2">
    <location>
        <position position="177"/>
    </location>
</feature>
<gene>
    <name evidence="2" type="ORF">B0I36DRAFT_321348</name>
</gene>
<dbReference type="GeneID" id="70183234"/>
<feature type="region of interest" description="Disordered" evidence="1">
    <location>
        <begin position="125"/>
        <end position="148"/>
    </location>
</feature>
<organism evidence="2 3">
    <name type="scientific">Microdochium trichocladiopsis</name>
    <dbReference type="NCBI Taxonomy" id="1682393"/>
    <lineage>
        <taxon>Eukaryota</taxon>
        <taxon>Fungi</taxon>
        <taxon>Dikarya</taxon>
        <taxon>Ascomycota</taxon>
        <taxon>Pezizomycotina</taxon>
        <taxon>Sordariomycetes</taxon>
        <taxon>Xylariomycetidae</taxon>
        <taxon>Xylariales</taxon>
        <taxon>Microdochiaceae</taxon>
        <taxon>Microdochium</taxon>
    </lineage>
</organism>
<name>A0A9P8Y9S5_9PEZI</name>
<evidence type="ECO:0000256" key="1">
    <source>
        <dbReference type="SAM" id="MobiDB-lite"/>
    </source>
</evidence>
<proteinExistence type="predicted"/>
<dbReference type="AlphaFoldDB" id="A0A9P8Y9S5"/>
<evidence type="ECO:0000313" key="3">
    <source>
        <dbReference type="Proteomes" id="UP000756346"/>
    </source>
</evidence>
<feature type="compositionally biased region" description="Low complexity" evidence="1">
    <location>
        <begin position="139"/>
        <end position="148"/>
    </location>
</feature>